<name>A0ABV0S852_9TELE</name>
<comment type="caution">
    <text evidence="2">The sequence shown here is derived from an EMBL/GenBank/DDBJ whole genome shotgun (WGS) entry which is preliminary data.</text>
</comment>
<sequence length="84" mass="9557">VVIFNGRFNSTPVTYSADTHYNTKGLIIGLVTLIIFISCVTLGVSFFIRKRREFRNVGNEELMLNSNAIYTNMPPPKGNYKARR</sequence>
<keyword evidence="1" id="KW-0472">Membrane</keyword>
<protein>
    <submittedName>
        <fullName evidence="2">Uncharacterized protein</fullName>
    </submittedName>
</protein>
<gene>
    <name evidence="2" type="ORF">XENOCAPTIV_019807</name>
</gene>
<keyword evidence="1" id="KW-1133">Transmembrane helix</keyword>
<feature type="non-terminal residue" evidence="2">
    <location>
        <position position="1"/>
    </location>
</feature>
<reference evidence="2 3" key="1">
    <citation type="submission" date="2021-06" db="EMBL/GenBank/DDBJ databases">
        <authorList>
            <person name="Palmer J.M."/>
        </authorList>
    </citation>
    <scope>NUCLEOTIDE SEQUENCE [LARGE SCALE GENOMIC DNA]</scope>
    <source>
        <strain evidence="2 3">XC_2019</strain>
        <tissue evidence="2">Muscle</tissue>
    </source>
</reference>
<evidence type="ECO:0000313" key="3">
    <source>
        <dbReference type="Proteomes" id="UP001434883"/>
    </source>
</evidence>
<accession>A0ABV0S852</accession>
<feature type="transmembrane region" description="Helical" evidence="1">
    <location>
        <begin position="26"/>
        <end position="48"/>
    </location>
</feature>
<evidence type="ECO:0000256" key="1">
    <source>
        <dbReference type="SAM" id="Phobius"/>
    </source>
</evidence>
<dbReference type="Proteomes" id="UP001434883">
    <property type="component" value="Unassembled WGS sequence"/>
</dbReference>
<evidence type="ECO:0000313" key="2">
    <source>
        <dbReference type="EMBL" id="MEQ2216648.1"/>
    </source>
</evidence>
<proteinExistence type="predicted"/>
<keyword evidence="3" id="KW-1185">Reference proteome</keyword>
<organism evidence="2 3">
    <name type="scientific">Xenoophorus captivus</name>
    <dbReference type="NCBI Taxonomy" id="1517983"/>
    <lineage>
        <taxon>Eukaryota</taxon>
        <taxon>Metazoa</taxon>
        <taxon>Chordata</taxon>
        <taxon>Craniata</taxon>
        <taxon>Vertebrata</taxon>
        <taxon>Euteleostomi</taxon>
        <taxon>Actinopterygii</taxon>
        <taxon>Neopterygii</taxon>
        <taxon>Teleostei</taxon>
        <taxon>Neoteleostei</taxon>
        <taxon>Acanthomorphata</taxon>
        <taxon>Ovalentaria</taxon>
        <taxon>Atherinomorphae</taxon>
        <taxon>Cyprinodontiformes</taxon>
        <taxon>Goodeidae</taxon>
        <taxon>Xenoophorus</taxon>
    </lineage>
</organism>
<keyword evidence="1" id="KW-0812">Transmembrane</keyword>
<dbReference type="EMBL" id="JAHRIN010071444">
    <property type="protein sequence ID" value="MEQ2216648.1"/>
    <property type="molecule type" value="Genomic_DNA"/>
</dbReference>